<dbReference type="UCSC" id="C17B7.1">
    <property type="organism name" value="c. elegans"/>
</dbReference>
<organism evidence="2 3">
    <name type="scientific">Caenorhabditis elegans</name>
    <dbReference type="NCBI Taxonomy" id="6239"/>
    <lineage>
        <taxon>Eukaryota</taxon>
        <taxon>Metazoa</taxon>
        <taxon>Ecdysozoa</taxon>
        <taxon>Nematoda</taxon>
        <taxon>Chromadorea</taxon>
        <taxon>Rhabditida</taxon>
        <taxon>Rhabditina</taxon>
        <taxon>Rhabditomorpha</taxon>
        <taxon>Rhabditoidea</taxon>
        <taxon>Rhabditidae</taxon>
        <taxon>Peloderinae</taxon>
        <taxon>Caenorhabditis</taxon>
    </lineage>
</organism>
<dbReference type="HOGENOM" id="CLU_036335_4_2_1"/>
<dbReference type="Proteomes" id="UP000001940">
    <property type="component" value="Chromosome V"/>
</dbReference>
<dbReference type="OrthoDB" id="5892992at2759"/>
<protein>
    <submittedName>
        <fullName evidence="2">Seven TM Receptor</fullName>
    </submittedName>
</protein>
<dbReference type="SUPFAM" id="SSF81321">
    <property type="entry name" value="Family A G protein-coupled receptor-like"/>
    <property type="match status" value="1"/>
</dbReference>
<dbReference type="InParanoid" id="O45161"/>
<feature type="transmembrane region" description="Helical" evidence="1">
    <location>
        <begin position="6"/>
        <end position="31"/>
    </location>
</feature>
<dbReference type="PaxDb" id="6239-C17B7.1"/>
<evidence type="ECO:0000313" key="3">
    <source>
        <dbReference type="Proteomes" id="UP000001940"/>
    </source>
</evidence>
<keyword evidence="1" id="KW-0812">Transmembrane</keyword>
<dbReference type="CTD" id="191981"/>
<dbReference type="InterPro" id="IPR019428">
    <property type="entry name" value="7TM_GPCR_serpentine_rcpt_Str"/>
</dbReference>
<dbReference type="AGR" id="WB:WBGene00006126"/>
<keyword evidence="1" id="KW-1133">Transmembrane helix</keyword>
<name>O45161_CAEEL</name>
<dbReference type="RefSeq" id="NP_503931.1">
    <property type="nucleotide sequence ID" value="NM_071530.1"/>
</dbReference>
<evidence type="ECO:0000256" key="1">
    <source>
        <dbReference type="SAM" id="Phobius"/>
    </source>
</evidence>
<evidence type="ECO:0000313" key="2">
    <source>
        <dbReference type="EMBL" id="CCD62951.1"/>
    </source>
</evidence>
<feature type="transmembrane region" description="Helical" evidence="1">
    <location>
        <begin position="86"/>
        <end position="107"/>
    </location>
</feature>
<dbReference type="Pfam" id="PF10326">
    <property type="entry name" value="7TM_GPCR_Str"/>
    <property type="match status" value="1"/>
</dbReference>
<feature type="transmembrane region" description="Helical" evidence="1">
    <location>
        <begin position="43"/>
        <end position="66"/>
    </location>
</feature>
<keyword evidence="2" id="KW-0675">Receptor</keyword>
<accession>O45161</accession>
<feature type="transmembrane region" description="Helical" evidence="1">
    <location>
        <begin position="128"/>
        <end position="148"/>
    </location>
</feature>
<gene>
    <name evidence="2 4" type="primary">str-63</name>
    <name evidence="4" type="ORF">C17B7.1</name>
    <name evidence="2" type="ORF">CELE_C17B7.1</name>
</gene>
<sequence>MISYKYSIVISALGFILNLIVNGVFLYLTIFKIKKMHGTYKRMVITFTVLGTIFSAWEIIAEPFAHNFKNSLLYFSCNTWLGSKTWLRYMLAMWSGCHTLIIWFIAMQFIYRLVCLIDTNNIKKLEGIYGYLMIIVPFVIGGFFAVMVETLIAKDKMLDDNLRKLIFENYQLLISELPKYNITPYNLDGSVNWGNFGLLVIAVFLNSLGYLVILYCGVQMHLNMKKELAKLSISNQDLQRQFFKALIAQSIGPTIFLVLPMGPFLLSPLIPGLNINWQSGWIFCLVGAYSPFDTIMFMMIVSEYRTLLKNRVGYTVSAATPDYRTQDPATTGVQTN</sequence>
<dbReference type="SMR" id="O45161"/>
<dbReference type="AlphaFoldDB" id="O45161"/>
<dbReference type="PhylomeDB" id="O45161"/>
<dbReference type="PANTHER" id="PTHR46178:SF3">
    <property type="entry name" value="SEVEN TM RECEPTOR"/>
    <property type="match status" value="1"/>
</dbReference>
<dbReference type="WormBase" id="C17B7.1">
    <property type="protein sequence ID" value="CE16849"/>
    <property type="gene ID" value="WBGene00006126"/>
    <property type="gene designation" value="str-63"/>
</dbReference>
<feature type="transmembrane region" description="Helical" evidence="1">
    <location>
        <begin position="280"/>
        <end position="301"/>
    </location>
</feature>
<feature type="transmembrane region" description="Helical" evidence="1">
    <location>
        <begin position="242"/>
        <end position="260"/>
    </location>
</feature>
<keyword evidence="1" id="KW-0472">Membrane</keyword>
<dbReference type="eggNOG" id="ENOG502T1PX">
    <property type="taxonomic scope" value="Eukaryota"/>
</dbReference>
<evidence type="ECO:0000313" key="4">
    <source>
        <dbReference type="WormBase" id="C17B7.1"/>
    </source>
</evidence>
<dbReference type="GeneID" id="191981"/>
<dbReference type="EMBL" id="BX284605">
    <property type="protein sequence ID" value="CCD62951.1"/>
    <property type="molecule type" value="Genomic_DNA"/>
</dbReference>
<keyword evidence="3" id="KW-1185">Reference proteome</keyword>
<feature type="transmembrane region" description="Helical" evidence="1">
    <location>
        <begin position="196"/>
        <end position="222"/>
    </location>
</feature>
<dbReference type="PIR" id="E88997">
    <property type="entry name" value="E88997"/>
</dbReference>
<dbReference type="PANTHER" id="PTHR46178">
    <property type="entry name" value="SEVEN TM RECEPTOR"/>
    <property type="match status" value="1"/>
</dbReference>
<dbReference type="KEGG" id="cel:CELE_C17B7.1"/>
<dbReference type="FunCoup" id="O45161">
    <property type="interactions" value="2"/>
</dbReference>
<proteinExistence type="predicted"/>
<reference evidence="2 3" key="1">
    <citation type="journal article" date="1998" name="Science">
        <title>Genome sequence of the nematode C. elegans: a platform for investigating biology.</title>
        <authorList>
            <consortium name="The C. elegans sequencing consortium"/>
            <person name="Sulson J.E."/>
            <person name="Waterston R."/>
        </authorList>
    </citation>
    <scope>NUCLEOTIDE SEQUENCE [LARGE SCALE GENOMIC DNA]</scope>
    <source>
        <strain evidence="2 3">Bristol N2</strain>
    </source>
</reference>